<evidence type="ECO:0000256" key="7">
    <source>
        <dbReference type="ARBA" id="ARBA00008299"/>
    </source>
</evidence>
<feature type="domain" description="Phosphoribosyl-AMP cyclohydrolase" evidence="16">
    <location>
        <begin position="33"/>
        <end position="106"/>
    </location>
</feature>
<dbReference type="GO" id="GO:0004635">
    <property type="term" value="F:phosphoribosyl-AMP cyclohydrolase activity"/>
    <property type="evidence" value="ECO:0007669"/>
    <property type="project" value="UniProtKB-UniRule"/>
</dbReference>
<evidence type="ECO:0000313" key="17">
    <source>
        <dbReference type="EMBL" id="OZM56996.1"/>
    </source>
</evidence>
<evidence type="ECO:0000256" key="13">
    <source>
        <dbReference type="ARBA" id="ARBA00023102"/>
    </source>
</evidence>
<feature type="region of interest" description="Phosphoribosyl-AMP cyclohydrolase" evidence="15">
    <location>
        <begin position="1"/>
        <end position="118"/>
    </location>
</feature>
<dbReference type="HAMAP" id="MF_01021">
    <property type="entry name" value="HisI"/>
    <property type="match status" value="1"/>
</dbReference>
<comment type="catalytic activity">
    <reaction evidence="2 15">
        <text>1-(5-phospho-beta-D-ribosyl)-ATP + H2O = 1-(5-phospho-beta-D-ribosyl)-5'-AMP + diphosphate + H(+)</text>
        <dbReference type="Rhea" id="RHEA:22828"/>
        <dbReference type="ChEBI" id="CHEBI:15377"/>
        <dbReference type="ChEBI" id="CHEBI:15378"/>
        <dbReference type="ChEBI" id="CHEBI:33019"/>
        <dbReference type="ChEBI" id="CHEBI:59457"/>
        <dbReference type="ChEBI" id="CHEBI:73183"/>
        <dbReference type="EC" id="3.6.1.31"/>
    </reaction>
</comment>
<dbReference type="UniPathway" id="UPA00031">
    <property type="reaction ID" value="UER00007"/>
</dbReference>
<comment type="subcellular location">
    <subcellularLocation>
        <location evidence="3 15">Cytoplasm</location>
    </subcellularLocation>
</comment>
<evidence type="ECO:0000256" key="11">
    <source>
        <dbReference type="ARBA" id="ARBA00022801"/>
    </source>
</evidence>
<dbReference type="InterPro" id="IPR026660">
    <property type="entry name" value="PRA-CH"/>
</dbReference>
<dbReference type="AlphaFoldDB" id="A0A263BUZ7"/>
<dbReference type="Pfam" id="PF01502">
    <property type="entry name" value="PRA-CH"/>
    <property type="match status" value="1"/>
</dbReference>
<dbReference type="PANTHER" id="PTHR42945:SF1">
    <property type="entry name" value="HISTIDINE BIOSYNTHESIS BIFUNCTIONAL PROTEIN HIS7"/>
    <property type="match status" value="1"/>
</dbReference>
<dbReference type="GO" id="GO:0004636">
    <property type="term" value="F:phosphoribosyl-ATP diphosphatase activity"/>
    <property type="evidence" value="ECO:0007669"/>
    <property type="project" value="UniProtKB-UniRule"/>
</dbReference>
<dbReference type="EMBL" id="NPIA01000004">
    <property type="protein sequence ID" value="OZM56996.1"/>
    <property type="molecule type" value="Genomic_DNA"/>
</dbReference>
<comment type="similarity">
    <text evidence="7 15">In the N-terminal section; belongs to the PRA-CH family.</text>
</comment>
<evidence type="ECO:0000256" key="9">
    <source>
        <dbReference type="ARBA" id="ARBA00022605"/>
    </source>
</evidence>
<keyword evidence="8 15" id="KW-0963">Cytoplasm</keyword>
<dbReference type="NCBIfam" id="NF001611">
    <property type="entry name" value="PRK00400.1-3"/>
    <property type="match status" value="1"/>
</dbReference>
<evidence type="ECO:0000256" key="12">
    <source>
        <dbReference type="ARBA" id="ARBA00022840"/>
    </source>
</evidence>
<evidence type="ECO:0000256" key="6">
    <source>
        <dbReference type="ARBA" id="ARBA00007731"/>
    </source>
</evidence>
<keyword evidence="14 15" id="KW-0511">Multifunctional enzyme</keyword>
<proteinExistence type="inferred from homology"/>
<dbReference type="RefSeq" id="WP_094924548.1">
    <property type="nucleotide sequence ID" value="NZ_NPIA01000004.1"/>
</dbReference>
<evidence type="ECO:0000313" key="18">
    <source>
        <dbReference type="Proteomes" id="UP000217083"/>
    </source>
</evidence>
<keyword evidence="13 15" id="KW-0368">Histidine biosynthesis</keyword>
<dbReference type="Proteomes" id="UP000217083">
    <property type="component" value="Unassembled WGS sequence"/>
</dbReference>
<dbReference type="NCBIfam" id="TIGR03188">
    <property type="entry name" value="histidine_hisI"/>
    <property type="match status" value="1"/>
</dbReference>
<evidence type="ECO:0000256" key="3">
    <source>
        <dbReference type="ARBA" id="ARBA00004496"/>
    </source>
</evidence>
<keyword evidence="18" id="KW-1185">Reference proteome</keyword>
<dbReference type="NCBIfam" id="NF002747">
    <property type="entry name" value="PRK02759.1"/>
    <property type="match status" value="1"/>
</dbReference>
<dbReference type="Gene3D" id="3.10.20.810">
    <property type="entry name" value="Phosphoribosyl-AMP cyclohydrolase"/>
    <property type="match status" value="1"/>
</dbReference>
<gene>
    <name evidence="15" type="primary">hisI</name>
    <name evidence="15" type="synonym">hisIE</name>
    <name evidence="17" type="ORF">CIB95_09505</name>
</gene>
<dbReference type="SUPFAM" id="SSF141734">
    <property type="entry name" value="HisI-like"/>
    <property type="match status" value="1"/>
</dbReference>
<accession>A0A263BUZ7</accession>
<evidence type="ECO:0000256" key="2">
    <source>
        <dbReference type="ARBA" id="ARBA00001460"/>
    </source>
</evidence>
<comment type="pathway">
    <text evidence="5 15">Amino-acid biosynthesis; L-histidine biosynthesis; L-histidine from 5-phospho-alpha-D-ribose 1-diphosphate: step 2/9.</text>
</comment>
<organism evidence="17 18">
    <name type="scientific">Lottiidibacillus patelloidae</name>
    <dbReference type="NCBI Taxonomy" id="2670334"/>
    <lineage>
        <taxon>Bacteria</taxon>
        <taxon>Bacillati</taxon>
        <taxon>Bacillota</taxon>
        <taxon>Bacilli</taxon>
        <taxon>Bacillales</taxon>
        <taxon>Bacillaceae</taxon>
        <taxon>Lottiidibacillus</taxon>
    </lineage>
</organism>
<dbReference type="Pfam" id="PF01503">
    <property type="entry name" value="PRA-PH"/>
    <property type="match status" value="1"/>
</dbReference>
<dbReference type="CDD" id="cd11534">
    <property type="entry name" value="NTP-PPase_HisIE_like"/>
    <property type="match status" value="1"/>
</dbReference>
<feature type="region of interest" description="Phosphoribosyl-ATP pyrophosphohydrolase" evidence="15">
    <location>
        <begin position="119"/>
        <end position="211"/>
    </location>
</feature>
<dbReference type="InterPro" id="IPR008179">
    <property type="entry name" value="HisE"/>
</dbReference>
<evidence type="ECO:0000256" key="14">
    <source>
        <dbReference type="ARBA" id="ARBA00023268"/>
    </source>
</evidence>
<dbReference type="EC" id="3.6.1.31" evidence="15"/>
<dbReference type="InterPro" id="IPR021130">
    <property type="entry name" value="PRib-ATP_PPHydrolase-like"/>
</dbReference>
<evidence type="ECO:0000259" key="16">
    <source>
        <dbReference type="Pfam" id="PF01502"/>
    </source>
</evidence>
<dbReference type="FunFam" id="1.10.287.1080:FF:000002">
    <property type="entry name" value="Histidine biosynthesis bifunctional protein HisIE"/>
    <property type="match status" value="1"/>
</dbReference>
<dbReference type="GO" id="GO:0000105">
    <property type="term" value="P:L-histidine biosynthetic process"/>
    <property type="evidence" value="ECO:0007669"/>
    <property type="project" value="UniProtKB-UniRule"/>
</dbReference>
<keyword evidence="9 15" id="KW-0028">Amino-acid biosynthesis</keyword>
<evidence type="ECO:0000256" key="8">
    <source>
        <dbReference type="ARBA" id="ARBA00022490"/>
    </source>
</evidence>
<dbReference type="GO" id="GO:0005737">
    <property type="term" value="C:cytoplasm"/>
    <property type="evidence" value="ECO:0007669"/>
    <property type="project" value="UniProtKB-SubCell"/>
</dbReference>
<dbReference type="HAMAP" id="MF_01019">
    <property type="entry name" value="HisIE"/>
    <property type="match status" value="1"/>
</dbReference>
<comment type="catalytic activity">
    <reaction evidence="1 15">
        <text>1-(5-phospho-beta-D-ribosyl)-5'-AMP + H2O = 1-(5-phospho-beta-D-ribosyl)-5-[(5-phospho-beta-D-ribosylamino)methylideneamino]imidazole-4-carboxamide</text>
        <dbReference type="Rhea" id="RHEA:20049"/>
        <dbReference type="ChEBI" id="CHEBI:15377"/>
        <dbReference type="ChEBI" id="CHEBI:58435"/>
        <dbReference type="ChEBI" id="CHEBI:59457"/>
        <dbReference type="EC" id="3.5.4.19"/>
    </reaction>
</comment>
<dbReference type="NCBIfam" id="NF000768">
    <property type="entry name" value="PRK00051.1"/>
    <property type="match status" value="1"/>
</dbReference>
<dbReference type="InterPro" id="IPR002496">
    <property type="entry name" value="PRib_AMP_CycHydrolase_dom"/>
</dbReference>
<reference evidence="17 18" key="2">
    <citation type="submission" date="2017-09" db="EMBL/GenBank/DDBJ databases">
        <title>Bacillus patelloidae sp. nov., isolated from the intestinal tract of a marine limpet.</title>
        <authorList>
            <person name="Liu R."/>
            <person name="Dong C."/>
            <person name="Shao Z."/>
        </authorList>
    </citation>
    <scope>NUCLEOTIDE SEQUENCE [LARGE SCALE GENOMIC DNA]</scope>
    <source>
        <strain evidence="17 18">SA5d-4</strain>
    </source>
</reference>
<comment type="similarity">
    <text evidence="6 15">In the C-terminal section; belongs to the PRA-PH family.</text>
</comment>
<dbReference type="PANTHER" id="PTHR42945">
    <property type="entry name" value="HISTIDINE BIOSYNTHESIS BIFUNCTIONAL PROTEIN"/>
    <property type="match status" value="1"/>
</dbReference>
<dbReference type="SUPFAM" id="SSF101386">
    <property type="entry name" value="all-alpha NTP pyrophosphatases"/>
    <property type="match status" value="1"/>
</dbReference>
<comment type="caution">
    <text evidence="17">The sequence shown here is derived from an EMBL/GenBank/DDBJ whole genome shotgun (WGS) entry which is preliminary data.</text>
</comment>
<keyword evidence="10 15" id="KW-0547">Nucleotide-binding</keyword>
<name>A0A263BUZ7_9BACI</name>
<evidence type="ECO:0000256" key="10">
    <source>
        <dbReference type="ARBA" id="ARBA00022741"/>
    </source>
</evidence>
<evidence type="ECO:0000256" key="1">
    <source>
        <dbReference type="ARBA" id="ARBA00000024"/>
    </source>
</evidence>
<dbReference type="HAMAP" id="MF_01020">
    <property type="entry name" value="HisE"/>
    <property type="match status" value="1"/>
</dbReference>
<evidence type="ECO:0000256" key="4">
    <source>
        <dbReference type="ARBA" id="ARBA00005169"/>
    </source>
</evidence>
<reference evidence="18" key="1">
    <citation type="submission" date="2017-08" db="EMBL/GenBank/DDBJ databases">
        <authorList>
            <person name="Huang Z."/>
        </authorList>
    </citation>
    <scope>NUCLEOTIDE SEQUENCE [LARGE SCALE GENOMIC DNA]</scope>
    <source>
        <strain evidence="18">SA5d-4</strain>
    </source>
</reference>
<dbReference type="Gene3D" id="1.10.287.1080">
    <property type="entry name" value="MazG-like"/>
    <property type="match status" value="1"/>
</dbReference>
<keyword evidence="11 15" id="KW-0378">Hydrolase</keyword>
<dbReference type="InterPro" id="IPR038019">
    <property type="entry name" value="PRib_AMP_CycHydrolase_sf"/>
</dbReference>
<sequence length="211" mass="23866">MAIDRNILERITFDDQGLVPAIVQDVKTKEVLMLAYMNNEAIMTTLETKRGVYYSRSRQELWVKGSTSGNTQHVVGLSYDCDGDTILLQVEQTGVACHTGEKSCFFTNVIQAPKKQDVINELYALIRERKESMTDGSYTSYLFESGLDKILKKIGEEASEVIIAAKNEDKDELIYESSDLVYHLLVLLVNTGISIEEIKKELEKRRNSSVK</sequence>
<dbReference type="EC" id="3.5.4.19" evidence="15"/>
<evidence type="ECO:0000256" key="15">
    <source>
        <dbReference type="HAMAP-Rule" id="MF_01019"/>
    </source>
</evidence>
<dbReference type="InterPro" id="IPR023019">
    <property type="entry name" value="His_synth_HisIE"/>
</dbReference>
<comment type="pathway">
    <text evidence="4 15">Amino-acid biosynthesis; L-histidine biosynthesis; L-histidine from 5-phospho-alpha-D-ribose 1-diphosphate: step 3/9.</text>
</comment>
<dbReference type="FunFam" id="3.10.20.810:FF:000001">
    <property type="entry name" value="Histidine biosynthesis bifunctional protein HisIE"/>
    <property type="match status" value="1"/>
</dbReference>
<evidence type="ECO:0000256" key="5">
    <source>
        <dbReference type="ARBA" id="ARBA00005204"/>
    </source>
</evidence>
<keyword evidence="12 15" id="KW-0067">ATP-binding</keyword>
<dbReference type="GO" id="GO:0005524">
    <property type="term" value="F:ATP binding"/>
    <property type="evidence" value="ECO:0007669"/>
    <property type="project" value="UniProtKB-KW"/>
</dbReference>
<protein>
    <recommendedName>
        <fullName evidence="15">Histidine biosynthesis bifunctional protein HisIE</fullName>
    </recommendedName>
    <domain>
        <recommendedName>
            <fullName evidence="15">Phosphoribosyl-AMP cyclohydrolase</fullName>
            <shortName evidence="15">PRA-CH</shortName>
            <ecNumber evidence="15">3.5.4.19</ecNumber>
        </recommendedName>
    </domain>
    <domain>
        <recommendedName>
            <fullName evidence="15">Phosphoribosyl-ATP pyrophosphatase</fullName>
            <shortName evidence="15">PRA-PH</shortName>
            <ecNumber evidence="15">3.6.1.31</ecNumber>
        </recommendedName>
    </domain>
</protein>